<dbReference type="Proteomes" id="UP000676336">
    <property type="component" value="Unassembled WGS sequence"/>
</dbReference>
<evidence type="ECO:0000256" key="4">
    <source>
        <dbReference type="ARBA" id="ARBA00022741"/>
    </source>
</evidence>
<dbReference type="SUPFAM" id="SSF55973">
    <property type="entry name" value="S-adenosylmethionine synthetase"/>
    <property type="match status" value="1"/>
</dbReference>
<dbReference type="AlphaFoldDB" id="A0A8S3AW56"/>
<dbReference type="GO" id="GO:0005524">
    <property type="term" value="F:ATP binding"/>
    <property type="evidence" value="ECO:0007669"/>
    <property type="project" value="UniProtKB-KW"/>
</dbReference>
<dbReference type="GO" id="GO:0006556">
    <property type="term" value="P:S-adenosylmethionine biosynthetic process"/>
    <property type="evidence" value="ECO:0007669"/>
    <property type="project" value="InterPro"/>
</dbReference>
<sequence length="55" mass="6531">TNNELLRIVKNNFDLRPGIITRDLNLKTPIYKKTACYGHFGRPEFPWEQVKELEL</sequence>
<organism evidence="10 11">
    <name type="scientific">Rotaria magnacalcarata</name>
    <dbReference type="NCBI Taxonomy" id="392030"/>
    <lineage>
        <taxon>Eukaryota</taxon>
        <taxon>Metazoa</taxon>
        <taxon>Spiralia</taxon>
        <taxon>Gnathifera</taxon>
        <taxon>Rotifera</taxon>
        <taxon>Eurotatoria</taxon>
        <taxon>Bdelloidea</taxon>
        <taxon>Philodinida</taxon>
        <taxon>Philodinidae</taxon>
        <taxon>Rotaria</taxon>
    </lineage>
</organism>
<evidence type="ECO:0000313" key="10">
    <source>
        <dbReference type="EMBL" id="CAF4759072.1"/>
    </source>
</evidence>
<gene>
    <name evidence="9" type="ORF">BYL167_LOCUS42905</name>
    <name evidence="10" type="ORF">SMN809_LOCUS45469</name>
</gene>
<dbReference type="EMBL" id="CAJOBH010112659">
    <property type="protein sequence ID" value="CAF4669352.1"/>
    <property type="molecule type" value="Genomic_DNA"/>
</dbReference>
<keyword evidence="5" id="KW-0067">ATP-binding</keyword>
<keyword evidence="2" id="KW-0808">Transferase</keyword>
<keyword evidence="7" id="KW-0630">Potassium</keyword>
<keyword evidence="1" id="KW-0554">One-carbon metabolism</keyword>
<evidence type="ECO:0000313" key="9">
    <source>
        <dbReference type="EMBL" id="CAF4669352.1"/>
    </source>
</evidence>
<dbReference type="InterPro" id="IPR022636">
    <property type="entry name" value="S-AdoMet_synthetase_sfam"/>
</dbReference>
<name>A0A8S3AW56_9BILA</name>
<dbReference type="PANTHER" id="PTHR11964">
    <property type="entry name" value="S-ADENOSYLMETHIONINE SYNTHETASE"/>
    <property type="match status" value="1"/>
</dbReference>
<dbReference type="GO" id="GO:0046872">
    <property type="term" value="F:metal ion binding"/>
    <property type="evidence" value="ECO:0007669"/>
    <property type="project" value="UniProtKB-KW"/>
</dbReference>
<evidence type="ECO:0000313" key="11">
    <source>
        <dbReference type="Proteomes" id="UP000676336"/>
    </source>
</evidence>
<dbReference type="Gene3D" id="3.30.300.10">
    <property type="match status" value="1"/>
</dbReference>
<reference evidence="10" key="1">
    <citation type="submission" date="2021-02" db="EMBL/GenBank/DDBJ databases">
        <authorList>
            <person name="Nowell W R."/>
        </authorList>
    </citation>
    <scope>NUCLEOTIDE SEQUENCE</scope>
</reference>
<dbReference type="Proteomes" id="UP000681967">
    <property type="component" value="Unassembled WGS sequence"/>
</dbReference>
<feature type="non-terminal residue" evidence="10">
    <location>
        <position position="1"/>
    </location>
</feature>
<dbReference type="InterPro" id="IPR002133">
    <property type="entry name" value="S-AdoMet_synthetase"/>
</dbReference>
<dbReference type="InterPro" id="IPR022630">
    <property type="entry name" value="S-AdoMet_synt_C"/>
</dbReference>
<dbReference type="Pfam" id="PF02773">
    <property type="entry name" value="S-AdoMet_synt_C"/>
    <property type="match status" value="1"/>
</dbReference>
<evidence type="ECO:0000256" key="2">
    <source>
        <dbReference type="ARBA" id="ARBA00022679"/>
    </source>
</evidence>
<dbReference type="GO" id="GO:0006730">
    <property type="term" value="P:one-carbon metabolic process"/>
    <property type="evidence" value="ECO:0007669"/>
    <property type="project" value="UniProtKB-KW"/>
</dbReference>
<comment type="caution">
    <text evidence="10">The sequence shown here is derived from an EMBL/GenBank/DDBJ whole genome shotgun (WGS) entry which is preliminary data.</text>
</comment>
<feature type="domain" description="S-adenosylmethionine synthetase C-terminal" evidence="8">
    <location>
        <begin position="2"/>
        <end position="49"/>
    </location>
</feature>
<evidence type="ECO:0000256" key="6">
    <source>
        <dbReference type="ARBA" id="ARBA00022842"/>
    </source>
</evidence>
<evidence type="ECO:0000256" key="7">
    <source>
        <dbReference type="ARBA" id="ARBA00022958"/>
    </source>
</evidence>
<protein>
    <recommendedName>
        <fullName evidence="8">S-adenosylmethionine synthetase C-terminal domain-containing protein</fullName>
    </recommendedName>
</protein>
<keyword evidence="6" id="KW-0460">Magnesium</keyword>
<evidence type="ECO:0000259" key="8">
    <source>
        <dbReference type="Pfam" id="PF02773"/>
    </source>
</evidence>
<evidence type="ECO:0000256" key="3">
    <source>
        <dbReference type="ARBA" id="ARBA00022723"/>
    </source>
</evidence>
<dbReference type="EMBL" id="CAJOBI010139032">
    <property type="protein sequence ID" value="CAF4759072.1"/>
    <property type="molecule type" value="Genomic_DNA"/>
</dbReference>
<evidence type="ECO:0000256" key="5">
    <source>
        <dbReference type="ARBA" id="ARBA00022840"/>
    </source>
</evidence>
<accession>A0A8S3AW56</accession>
<evidence type="ECO:0000256" key="1">
    <source>
        <dbReference type="ARBA" id="ARBA00022563"/>
    </source>
</evidence>
<keyword evidence="4" id="KW-0547">Nucleotide-binding</keyword>
<keyword evidence="3" id="KW-0479">Metal-binding</keyword>
<dbReference type="GO" id="GO:0004478">
    <property type="term" value="F:methionine adenosyltransferase activity"/>
    <property type="evidence" value="ECO:0007669"/>
    <property type="project" value="InterPro"/>
</dbReference>
<proteinExistence type="predicted"/>